<dbReference type="GO" id="GO:0030288">
    <property type="term" value="C:outer membrane-bounded periplasmic space"/>
    <property type="evidence" value="ECO:0007669"/>
    <property type="project" value="TreeGrafter"/>
</dbReference>
<accession>A0A1M5BLY5</accession>
<evidence type="ECO:0000259" key="7">
    <source>
        <dbReference type="PROSITE" id="PS50983"/>
    </source>
</evidence>
<gene>
    <name evidence="8" type="ORF">SAMN02745223_02660</name>
</gene>
<organism evidence="8 9">
    <name type="scientific">Devosia limi DSM 17137</name>
    <dbReference type="NCBI Taxonomy" id="1121477"/>
    <lineage>
        <taxon>Bacteria</taxon>
        <taxon>Pseudomonadati</taxon>
        <taxon>Pseudomonadota</taxon>
        <taxon>Alphaproteobacteria</taxon>
        <taxon>Hyphomicrobiales</taxon>
        <taxon>Devosiaceae</taxon>
        <taxon>Devosia</taxon>
    </lineage>
</organism>
<keyword evidence="3" id="KW-0813">Transport</keyword>
<comment type="subcellular location">
    <subcellularLocation>
        <location evidence="1">Cell envelope</location>
    </subcellularLocation>
</comment>
<protein>
    <submittedName>
        <fullName evidence="8">Iron complex transport system substrate-binding protein</fullName>
    </submittedName>
</protein>
<feature type="chain" id="PRO_5012747892" evidence="6">
    <location>
        <begin position="26"/>
        <end position="308"/>
    </location>
</feature>
<keyword evidence="4" id="KW-0408">Iron</keyword>
<feature type="signal peptide" evidence="6">
    <location>
        <begin position="1"/>
        <end position="25"/>
    </location>
</feature>
<evidence type="ECO:0000313" key="8">
    <source>
        <dbReference type="EMBL" id="SHF43435.1"/>
    </source>
</evidence>
<dbReference type="PANTHER" id="PTHR30532:SF28">
    <property type="entry name" value="PETROBACTIN-BINDING PROTEIN YCLQ"/>
    <property type="match status" value="1"/>
</dbReference>
<name>A0A1M5BLY5_9HYPH</name>
<keyword evidence="4" id="KW-0406">Ion transport</keyword>
<sequence>MKLMTRTPFVLAAVIAGALSFTALAAVAQDKTIAHVQGETTISGVPAKVLVQDWAVFDNLQALGVAVAGVPASNAPSYLAEFLPADAIKIGSLFEPDFEGIAAAEADLYIVAGRSREAFGTGSEILPTIDLSVNNAAIIDGVKANLTTLGEVFDLQAKAAELNTALDAKVAEVKAAAEGKGNALVLVTNAGNIGVYGPDSRIAWLYNELAIPSAMADVKDGDHGGDTVSFEFILETNPDWLFVVDRDAGVGENGGAAAALLDNELVNQTNAAKQGHIVYLDPQAAYISMHGYNAVMLLLEQVLAGLNA</sequence>
<dbReference type="EMBL" id="FQVC01000007">
    <property type="protein sequence ID" value="SHF43435.1"/>
    <property type="molecule type" value="Genomic_DNA"/>
</dbReference>
<dbReference type="GO" id="GO:1901678">
    <property type="term" value="P:iron coordination entity transport"/>
    <property type="evidence" value="ECO:0007669"/>
    <property type="project" value="UniProtKB-ARBA"/>
</dbReference>
<comment type="similarity">
    <text evidence="2">Belongs to the bacterial solute-binding protein 8 family.</text>
</comment>
<evidence type="ECO:0000256" key="4">
    <source>
        <dbReference type="ARBA" id="ARBA00022496"/>
    </source>
</evidence>
<dbReference type="Pfam" id="PF01497">
    <property type="entry name" value="Peripla_BP_2"/>
    <property type="match status" value="1"/>
</dbReference>
<dbReference type="InterPro" id="IPR002491">
    <property type="entry name" value="ABC_transptr_periplasmic_BD"/>
</dbReference>
<dbReference type="PANTHER" id="PTHR30532">
    <property type="entry name" value="IRON III DICITRATE-BINDING PERIPLASMIC PROTEIN"/>
    <property type="match status" value="1"/>
</dbReference>
<reference evidence="8 9" key="1">
    <citation type="submission" date="2016-11" db="EMBL/GenBank/DDBJ databases">
        <authorList>
            <person name="Jaros S."/>
            <person name="Januszkiewicz K."/>
            <person name="Wedrychowicz H."/>
        </authorList>
    </citation>
    <scope>NUCLEOTIDE SEQUENCE [LARGE SCALE GENOMIC DNA]</scope>
    <source>
        <strain evidence="8 9">DSM 17137</strain>
    </source>
</reference>
<evidence type="ECO:0000256" key="2">
    <source>
        <dbReference type="ARBA" id="ARBA00008814"/>
    </source>
</evidence>
<proteinExistence type="inferred from homology"/>
<dbReference type="InterPro" id="IPR051313">
    <property type="entry name" value="Bact_iron-sidero_bind"/>
</dbReference>
<dbReference type="InterPro" id="IPR033870">
    <property type="entry name" value="FatB"/>
</dbReference>
<evidence type="ECO:0000256" key="1">
    <source>
        <dbReference type="ARBA" id="ARBA00004196"/>
    </source>
</evidence>
<evidence type="ECO:0000256" key="6">
    <source>
        <dbReference type="SAM" id="SignalP"/>
    </source>
</evidence>
<dbReference type="PROSITE" id="PS50983">
    <property type="entry name" value="FE_B12_PBP"/>
    <property type="match status" value="1"/>
</dbReference>
<keyword evidence="5 6" id="KW-0732">Signal</keyword>
<dbReference type="Proteomes" id="UP000184533">
    <property type="component" value="Unassembled WGS sequence"/>
</dbReference>
<dbReference type="SUPFAM" id="SSF53807">
    <property type="entry name" value="Helical backbone' metal receptor"/>
    <property type="match status" value="1"/>
</dbReference>
<keyword evidence="4" id="KW-0410">Iron transport</keyword>
<dbReference type="CDD" id="cd01140">
    <property type="entry name" value="FatB"/>
    <property type="match status" value="1"/>
</dbReference>
<evidence type="ECO:0000256" key="5">
    <source>
        <dbReference type="ARBA" id="ARBA00022729"/>
    </source>
</evidence>
<evidence type="ECO:0000313" key="9">
    <source>
        <dbReference type="Proteomes" id="UP000184533"/>
    </source>
</evidence>
<feature type="domain" description="Fe/B12 periplasmic-binding" evidence="7">
    <location>
        <begin position="48"/>
        <end position="308"/>
    </location>
</feature>
<dbReference type="Gene3D" id="3.40.50.1980">
    <property type="entry name" value="Nitrogenase molybdenum iron protein domain"/>
    <property type="match status" value="2"/>
</dbReference>
<evidence type="ECO:0000256" key="3">
    <source>
        <dbReference type="ARBA" id="ARBA00022448"/>
    </source>
</evidence>
<dbReference type="AlphaFoldDB" id="A0A1M5BLY5"/>